<dbReference type="SUPFAM" id="SSF52374">
    <property type="entry name" value="Nucleotidylyl transferase"/>
    <property type="match status" value="1"/>
</dbReference>
<dbReference type="PANTHER" id="PTHR37825">
    <property type="entry name" value="TRNA(MET) CYTIDINE ACETATE LIGASE"/>
    <property type="match status" value="1"/>
</dbReference>
<evidence type="ECO:0000313" key="4">
    <source>
        <dbReference type="EMBL" id="SDZ74199.1"/>
    </source>
</evidence>
<feature type="binding site" evidence="3">
    <location>
        <position position="101"/>
    </location>
    <ligand>
        <name>ATP</name>
        <dbReference type="ChEBI" id="CHEBI:30616"/>
    </ligand>
</feature>
<gene>
    <name evidence="3" type="primary">tmcAL</name>
    <name evidence="4" type="ORF">SAMN05660648_00241</name>
</gene>
<evidence type="ECO:0000256" key="1">
    <source>
        <dbReference type="ARBA" id="ARBA00022694"/>
    </source>
</evidence>
<reference evidence="4 5" key="1">
    <citation type="submission" date="2016-10" db="EMBL/GenBank/DDBJ databases">
        <authorList>
            <person name="de Groot N.N."/>
        </authorList>
    </citation>
    <scope>NUCLEOTIDE SEQUENCE [LARGE SCALE GENOMIC DNA]</scope>
    <source>
        <strain evidence="4 5">DSM 2872</strain>
    </source>
</reference>
<dbReference type="Pfam" id="PF05636">
    <property type="entry name" value="HIGH_NTase1"/>
    <property type="match status" value="1"/>
</dbReference>
<sequence>MKVTGIIAEYNPFHNGHLYQINKIKEQGDSLIIAVISGSFTQRGEAAIFDKWQRAKCAVESGCDIVLELPFVFACRSAQDFARGGVELLSRLGIVTQLAFGAETADLPLLTRLAAQLDSPDFQSQLHENIASGLSYAQALTKVLATDDDTHEILHQPNNILAIEYLRSLQKLNVPIKPLLIPRQGAGYHDKNLQGHFASATAIRQVLYAGNNTADLAAVLPPATYELTSHFLTCQNLTCQLPDMNQLFLPLQAKLLTSQIADLQKIHGINEGLENRIFDLSKTAENWQALIRAVTTKRYPASRIARTLLYIMLGIDKEAIAQFDKSGPLYARLLAASSAGKRCLKDIKAHSTIPLITKTSQYLTTNKRREALKSLTPLEQMLRLDTIATELRSLTCEGPAPRNDFQQSPVFSKT</sequence>
<dbReference type="GO" id="GO:0016740">
    <property type="term" value="F:transferase activity"/>
    <property type="evidence" value="ECO:0007669"/>
    <property type="project" value="UniProtKB-KW"/>
</dbReference>
<keyword evidence="1 3" id="KW-0819">tRNA processing</keyword>
<dbReference type="InterPro" id="IPR008513">
    <property type="entry name" value="tRNA(Met)_cyd_acetate_ligase"/>
</dbReference>
<dbReference type="HAMAP" id="MF_01539">
    <property type="entry name" value="TmcAL"/>
    <property type="match status" value="1"/>
</dbReference>
<dbReference type="NCBIfam" id="NF010191">
    <property type="entry name" value="PRK13670.1"/>
    <property type="match status" value="1"/>
</dbReference>
<dbReference type="OrthoDB" id="9769796at2"/>
<dbReference type="GO" id="GO:0005737">
    <property type="term" value="C:cytoplasm"/>
    <property type="evidence" value="ECO:0007669"/>
    <property type="project" value="UniProtKB-SubCell"/>
</dbReference>
<protein>
    <recommendedName>
        <fullName evidence="3">tRNA(Met) cytidine acetate ligase</fullName>
        <ecNumber evidence="3">6.3.4.-</ecNumber>
    </recommendedName>
</protein>
<feature type="binding site" evidence="3">
    <location>
        <begin position="7"/>
        <end position="20"/>
    </location>
    <ligand>
        <name>ATP</name>
        <dbReference type="ChEBI" id="CHEBI:30616"/>
    </ligand>
</feature>
<evidence type="ECO:0000313" key="5">
    <source>
        <dbReference type="Proteomes" id="UP000183469"/>
    </source>
</evidence>
<keyword evidence="4" id="KW-0808">Transferase</keyword>
<keyword evidence="3" id="KW-0820">tRNA-binding</keyword>
<keyword evidence="2 3" id="KW-0694">RNA-binding</keyword>
<comment type="caution">
    <text evidence="3">Lacks conserved residue(s) required for the propagation of feature annotation.</text>
</comment>
<dbReference type="GO" id="GO:0000049">
    <property type="term" value="F:tRNA binding"/>
    <property type="evidence" value="ECO:0007669"/>
    <property type="project" value="UniProtKB-KW"/>
</dbReference>
<evidence type="ECO:0000256" key="3">
    <source>
        <dbReference type="HAMAP-Rule" id="MF_01539"/>
    </source>
</evidence>
<feature type="binding site" evidence="3">
    <location>
        <position position="158"/>
    </location>
    <ligand>
        <name>ATP</name>
        <dbReference type="ChEBI" id="CHEBI:30616"/>
    </ligand>
</feature>
<dbReference type="GO" id="GO:0005524">
    <property type="term" value="F:ATP binding"/>
    <property type="evidence" value="ECO:0007669"/>
    <property type="project" value="UniProtKB-KW"/>
</dbReference>
<dbReference type="PANTHER" id="PTHR37825:SF1">
    <property type="entry name" value="TRNA(MET) CYTIDINE ACETATE LIGASE"/>
    <property type="match status" value="1"/>
</dbReference>
<keyword evidence="3" id="KW-0963">Cytoplasm</keyword>
<comment type="similarity">
    <text evidence="3">Belongs to the TmcAL family.</text>
</comment>
<dbReference type="EMBL" id="FNQG01000002">
    <property type="protein sequence ID" value="SDZ74199.1"/>
    <property type="molecule type" value="Genomic_DNA"/>
</dbReference>
<keyword evidence="3" id="KW-0436">Ligase</keyword>
<dbReference type="NCBIfam" id="TIGR00125">
    <property type="entry name" value="cyt_tran_rel"/>
    <property type="match status" value="1"/>
</dbReference>
<accession>A0A1H3VHF0</accession>
<name>A0A1H3VHF0_SELRU</name>
<evidence type="ECO:0000256" key="2">
    <source>
        <dbReference type="ARBA" id="ARBA00022884"/>
    </source>
</evidence>
<dbReference type="GO" id="GO:0006400">
    <property type="term" value="P:tRNA modification"/>
    <property type="evidence" value="ECO:0007669"/>
    <property type="project" value="UniProtKB-UniRule"/>
</dbReference>
<dbReference type="EC" id="6.3.4.-" evidence="3"/>
<dbReference type="InterPro" id="IPR014729">
    <property type="entry name" value="Rossmann-like_a/b/a_fold"/>
</dbReference>
<feature type="binding site" evidence="3">
    <location>
        <position position="183"/>
    </location>
    <ligand>
        <name>ATP</name>
        <dbReference type="ChEBI" id="CHEBI:30616"/>
    </ligand>
</feature>
<dbReference type="AlphaFoldDB" id="A0A1H3VHF0"/>
<dbReference type="Proteomes" id="UP000183469">
    <property type="component" value="Unassembled WGS sequence"/>
</dbReference>
<keyword evidence="3" id="KW-0067">ATP-binding</keyword>
<dbReference type="RefSeq" id="WP_074670331.1">
    <property type="nucleotide sequence ID" value="NZ_FNQG01000002.1"/>
</dbReference>
<proteinExistence type="inferred from homology"/>
<dbReference type="GO" id="GO:0016879">
    <property type="term" value="F:ligase activity, forming carbon-nitrogen bonds"/>
    <property type="evidence" value="ECO:0007669"/>
    <property type="project" value="UniProtKB-UniRule"/>
</dbReference>
<comment type="catalytic activity">
    <reaction evidence="3">
        <text>cytidine(34) in elongator tRNA(Met) + acetate + ATP = N(4)-acetylcytidine(34) in elongator tRNA(Met) + AMP + diphosphate</text>
        <dbReference type="Rhea" id="RHEA:58144"/>
        <dbReference type="Rhea" id="RHEA-COMP:10693"/>
        <dbReference type="Rhea" id="RHEA-COMP:10694"/>
        <dbReference type="ChEBI" id="CHEBI:30089"/>
        <dbReference type="ChEBI" id="CHEBI:30616"/>
        <dbReference type="ChEBI" id="CHEBI:33019"/>
        <dbReference type="ChEBI" id="CHEBI:74900"/>
        <dbReference type="ChEBI" id="CHEBI:82748"/>
        <dbReference type="ChEBI" id="CHEBI:456215"/>
    </reaction>
</comment>
<organism evidence="4 5">
    <name type="scientific">Selenomonas ruminantium</name>
    <dbReference type="NCBI Taxonomy" id="971"/>
    <lineage>
        <taxon>Bacteria</taxon>
        <taxon>Bacillati</taxon>
        <taxon>Bacillota</taxon>
        <taxon>Negativicutes</taxon>
        <taxon>Selenomonadales</taxon>
        <taxon>Selenomonadaceae</taxon>
        <taxon>Selenomonas</taxon>
    </lineage>
</organism>
<dbReference type="InterPro" id="IPR004821">
    <property type="entry name" value="Cyt_trans-like"/>
</dbReference>
<keyword evidence="3" id="KW-0547">Nucleotide-binding</keyword>
<dbReference type="Gene3D" id="3.40.50.620">
    <property type="entry name" value="HUPs"/>
    <property type="match status" value="1"/>
</dbReference>
<comment type="function">
    <text evidence="3">Catalyzes the formation of N(4)-acetylcytidine (ac(4)C) at the wobble position of elongator tRNA(Met), using acetate and ATP as substrates. First activates an acetate ion to form acetyladenylate (Ac-AMP) and then transfers the acetyl group to tRNA to form ac(4)C34.</text>
</comment>
<comment type="subcellular location">
    <subcellularLocation>
        <location evidence="3">Cytoplasm</location>
    </subcellularLocation>
</comment>